<dbReference type="PIRSF" id="PIRSF031568">
    <property type="entry name" value="UCP031568"/>
    <property type="match status" value="1"/>
</dbReference>
<accession>A0A0E4H495</accession>
<dbReference type="InterPro" id="IPR009530">
    <property type="entry name" value="DUF1149"/>
</dbReference>
<evidence type="ECO:0000313" key="1">
    <source>
        <dbReference type="EMBL" id="CQR24452.1"/>
    </source>
</evidence>
<dbReference type="RefSeq" id="WP_093650116.1">
    <property type="nucleotide sequence ID" value="NZ_CTEN01000002.1"/>
</dbReference>
<dbReference type="Proteomes" id="UP000198604">
    <property type="component" value="Unassembled WGS sequence"/>
</dbReference>
<protein>
    <submittedName>
        <fullName evidence="1">Transposase</fullName>
    </submittedName>
</protein>
<organism evidence="1 2">
    <name type="scientific">Streptococcus varani</name>
    <dbReference type="NCBI Taxonomy" id="1608583"/>
    <lineage>
        <taxon>Bacteria</taxon>
        <taxon>Bacillati</taxon>
        <taxon>Bacillota</taxon>
        <taxon>Bacilli</taxon>
        <taxon>Lactobacillales</taxon>
        <taxon>Streptococcaceae</taxon>
        <taxon>Streptococcus</taxon>
    </lineage>
</organism>
<sequence length="126" mass="14690">MKVIREKEYVNRYHFDMRNFKMEEEHGSPKSQYNIEFHLVEKNESEESTTIILVMQFMNVQEKFVVSGLISQQVKITDGIINEPTDISDDDKRALAQPLFDMVNRLTYEVTEVAFDAPGIDLGEVR</sequence>
<dbReference type="STRING" id="1608583.BN1356_00798"/>
<evidence type="ECO:0000313" key="2">
    <source>
        <dbReference type="Proteomes" id="UP000198604"/>
    </source>
</evidence>
<gene>
    <name evidence="1" type="ORF">BN1356_00798</name>
</gene>
<dbReference type="SUPFAM" id="SSF54611">
    <property type="entry name" value="SecB-like"/>
    <property type="match status" value="1"/>
</dbReference>
<reference evidence="2" key="1">
    <citation type="submission" date="2015-03" db="EMBL/GenBank/DDBJ databases">
        <authorList>
            <person name="Urmite Genomes"/>
        </authorList>
    </citation>
    <scope>NUCLEOTIDE SEQUENCE [LARGE SCALE GENOMIC DNA]</scope>
    <source>
        <strain evidence="2">FF10</strain>
    </source>
</reference>
<dbReference type="OrthoDB" id="2226139at2"/>
<dbReference type="AlphaFoldDB" id="A0A0E4H495"/>
<dbReference type="EMBL" id="CTEN01000002">
    <property type="protein sequence ID" value="CQR24452.1"/>
    <property type="molecule type" value="Genomic_DNA"/>
</dbReference>
<name>A0A0E4H495_9STRE</name>
<keyword evidence="2" id="KW-1185">Reference proteome</keyword>
<proteinExistence type="predicted"/>
<dbReference type="InterPro" id="IPR035958">
    <property type="entry name" value="SecB-like_sf"/>
</dbReference>
<dbReference type="Pfam" id="PF06619">
    <property type="entry name" value="DUF1149"/>
    <property type="match status" value="1"/>
</dbReference>
<dbReference type="Gene3D" id="3.10.420.10">
    <property type="entry name" value="SecB-like"/>
    <property type="match status" value="1"/>
</dbReference>